<dbReference type="InterPro" id="IPR004045">
    <property type="entry name" value="Glutathione_S-Trfase_N"/>
</dbReference>
<dbReference type="OrthoDB" id="9795329at2"/>
<keyword evidence="4" id="KW-1185">Reference proteome</keyword>
<dbReference type="PANTHER" id="PTHR44051">
    <property type="entry name" value="GLUTATHIONE S-TRANSFERASE-RELATED"/>
    <property type="match status" value="1"/>
</dbReference>
<dbReference type="PROSITE" id="PS50405">
    <property type="entry name" value="GST_CTER"/>
    <property type="match status" value="1"/>
</dbReference>
<dbReference type="Pfam" id="PF13417">
    <property type="entry name" value="GST_N_3"/>
    <property type="match status" value="1"/>
</dbReference>
<dbReference type="Pfam" id="PF13410">
    <property type="entry name" value="GST_C_2"/>
    <property type="match status" value="1"/>
</dbReference>
<evidence type="ECO:0000259" key="1">
    <source>
        <dbReference type="PROSITE" id="PS50404"/>
    </source>
</evidence>
<evidence type="ECO:0000313" key="3">
    <source>
        <dbReference type="EMBL" id="SCW81250.1"/>
    </source>
</evidence>
<sequence length="213" mass="24005">MILIGQYDSPYVRRVGIALTLYGHTFEHRPWSTFGDGDKIEPFNPLRRVPTLVLGNGEIILESAYALDWLDEQARAADDIVPLMAASGPERQKALYYIALTTGFSDKAIALFYEQVLHKEKSPVWLERCNTQISAVLNVLEKIRASAKSQWLLGGDMTHADIALACSLRHAREAHPVIDFSQWPALAFHSAQCERMEVFRHISQPFIGPKTED</sequence>
<keyword evidence="3" id="KW-0808">Transferase</keyword>
<dbReference type="Gene3D" id="3.40.30.10">
    <property type="entry name" value="Glutaredoxin"/>
    <property type="match status" value="1"/>
</dbReference>
<dbReference type="InterPro" id="IPR010987">
    <property type="entry name" value="Glutathione-S-Trfase_C-like"/>
</dbReference>
<dbReference type="Proteomes" id="UP000199150">
    <property type="component" value="Unassembled WGS sequence"/>
</dbReference>
<dbReference type="SUPFAM" id="SSF47616">
    <property type="entry name" value="GST C-terminal domain-like"/>
    <property type="match status" value="1"/>
</dbReference>
<feature type="domain" description="GST C-terminal" evidence="2">
    <location>
        <begin position="87"/>
        <end position="213"/>
    </location>
</feature>
<dbReference type="RefSeq" id="WP_090650582.1">
    <property type="nucleotide sequence ID" value="NZ_CBCRYE010000002.1"/>
</dbReference>
<evidence type="ECO:0000313" key="4">
    <source>
        <dbReference type="Proteomes" id="UP000199150"/>
    </source>
</evidence>
<dbReference type="PANTHER" id="PTHR44051:SF8">
    <property type="entry name" value="GLUTATHIONE S-TRANSFERASE GSTA"/>
    <property type="match status" value="1"/>
</dbReference>
<proteinExistence type="predicted"/>
<feature type="domain" description="GST N-terminal" evidence="1">
    <location>
        <begin position="1"/>
        <end position="78"/>
    </location>
</feature>
<dbReference type="AlphaFoldDB" id="A0A1G4TIM4"/>
<dbReference type="EMBL" id="FMTS01000008">
    <property type="protein sequence ID" value="SCW81250.1"/>
    <property type="molecule type" value="Genomic_DNA"/>
</dbReference>
<organism evidence="3 4">
    <name type="scientific">Asticcacaulis taihuensis</name>
    <dbReference type="NCBI Taxonomy" id="260084"/>
    <lineage>
        <taxon>Bacteria</taxon>
        <taxon>Pseudomonadati</taxon>
        <taxon>Pseudomonadota</taxon>
        <taxon>Alphaproteobacteria</taxon>
        <taxon>Caulobacterales</taxon>
        <taxon>Caulobacteraceae</taxon>
        <taxon>Asticcacaulis</taxon>
    </lineage>
</organism>
<evidence type="ECO:0000259" key="2">
    <source>
        <dbReference type="PROSITE" id="PS50405"/>
    </source>
</evidence>
<dbReference type="Gene3D" id="1.20.1050.10">
    <property type="match status" value="1"/>
</dbReference>
<accession>A0A1G4TIM4</accession>
<dbReference type="InterPro" id="IPR036249">
    <property type="entry name" value="Thioredoxin-like_sf"/>
</dbReference>
<dbReference type="GO" id="GO:0016740">
    <property type="term" value="F:transferase activity"/>
    <property type="evidence" value="ECO:0007669"/>
    <property type="project" value="UniProtKB-KW"/>
</dbReference>
<dbReference type="InterPro" id="IPR036282">
    <property type="entry name" value="Glutathione-S-Trfase_C_sf"/>
</dbReference>
<dbReference type="SUPFAM" id="SSF52833">
    <property type="entry name" value="Thioredoxin-like"/>
    <property type="match status" value="1"/>
</dbReference>
<dbReference type="STRING" id="260084.SAMN02927928_3626"/>
<protein>
    <submittedName>
        <fullName evidence="3">Glutathione S-transferase</fullName>
    </submittedName>
</protein>
<dbReference type="PROSITE" id="PS50404">
    <property type="entry name" value="GST_NTER"/>
    <property type="match status" value="1"/>
</dbReference>
<name>A0A1G4TIM4_9CAUL</name>
<gene>
    <name evidence="3" type="ORF">SAMN02927928_3626</name>
</gene>
<reference evidence="4" key="1">
    <citation type="submission" date="2016-10" db="EMBL/GenBank/DDBJ databases">
        <authorList>
            <person name="Varghese N."/>
            <person name="Submissions S."/>
        </authorList>
    </citation>
    <scope>NUCLEOTIDE SEQUENCE [LARGE SCALE GENOMIC DNA]</scope>
    <source>
        <strain evidence="4">CGMCC 1.3431</strain>
    </source>
</reference>